<keyword evidence="2" id="KW-0255">Endonuclease</keyword>
<organism evidence="2 3">
    <name type="scientific">Arenimonas caeni</name>
    <dbReference type="NCBI Taxonomy" id="2058085"/>
    <lineage>
        <taxon>Bacteria</taxon>
        <taxon>Pseudomonadati</taxon>
        <taxon>Pseudomonadota</taxon>
        <taxon>Gammaproteobacteria</taxon>
        <taxon>Lysobacterales</taxon>
        <taxon>Lysobacteraceae</taxon>
        <taxon>Arenimonas</taxon>
    </lineage>
</organism>
<gene>
    <name evidence="2" type="ORF">C6N40_08300</name>
</gene>
<feature type="domain" description="HNH" evidence="1">
    <location>
        <begin position="213"/>
        <end position="269"/>
    </location>
</feature>
<name>A0A2P6M8D8_9GAMM</name>
<evidence type="ECO:0000259" key="1">
    <source>
        <dbReference type="Pfam" id="PF01844"/>
    </source>
</evidence>
<comment type="caution">
    <text evidence="2">The sequence shown here is derived from an EMBL/GenBank/DDBJ whole genome shotgun (WGS) entry which is preliminary data.</text>
</comment>
<dbReference type="EMBL" id="PVLF01000012">
    <property type="protein sequence ID" value="PRH82244.1"/>
    <property type="molecule type" value="Genomic_DNA"/>
</dbReference>
<accession>A0A2P6M8D8</accession>
<protein>
    <submittedName>
        <fullName evidence="2">HNH endonuclease</fullName>
    </submittedName>
</protein>
<dbReference type="Pfam" id="PF01844">
    <property type="entry name" value="HNH"/>
    <property type="match status" value="1"/>
</dbReference>
<dbReference type="Proteomes" id="UP000241736">
    <property type="component" value="Unassembled WGS sequence"/>
</dbReference>
<dbReference type="InterPro" id="IPR002711">
    <property type="entry name" value="HNH"/>
</dbReference>
<dbReference type="GO" id="GO:0004519">
    <property type="term" value="F:endonuclease activity"/>
    <property type="evidence" value="ECO:0007669"/>
    <property type="project" value="UniProtKB-KW"/>
</dbReference>
<dbReference type="CDD" id="cd00085">
    <property type="entry name" value="HNHc"/>
    <property type="match status" value="1"/>
</dbReference>
<reference evidence="2 3" key="1">
    <citation type="submission" date="2018-03" db="EMBL/GenBank/DDBJ databases">
        <title>Arenimonas caeni sp. nov., isolated from activated sludge.</title>
        <authorList>
            <person name="Liu H."/>
        </authorList>
    </citation>
    <scope>NUCLEOTIDE SEQUENCE [LARGE SCALE GENOMIC DNA]</scope>
    <source>
        <strain evidence="3">z29</strain>
    </source>
</reference>
<keyword evidence="2" id="KW-0378">Hydrolase</keyword>
<dbReference type="OrthoDB" id="9802640at2"/>
<dbReference type="GO" id="GO:0003676">
    <property type="term" value="F:nucleic acid binding"/>
    <property type="evidence" value="ECO:0007669"/>
    <property type="project" value="InterPro"/>
</dbReference>
<dbReference type="Gene3D" id="1.10.30.50">
    <property type="match status" value="1"/>
</dbReference>
<keyword evidence="3" id="KW-1185">Reference proteome</keyword>
<evidence type="ECO:0000313" key="3">
    <source>
        <dbReference type="Proteomes" id="UP000241736"/>
    </source>
</evidence>
<dbReference type="InterPro" id="IPR003615">
    <property type="entry name" value="HNH_nuc"/>
</dbReference>
<dbReference type="AlphaFoldDB" id="A0A2P6M8D8"/>
<evidence type="ECO:0000313" key="2">
    <source>
        <dbReference type="EMBL" id="PRH82244.1"/>
    </source>
</evidence>
<dbReference type="GO" id="GO:0008270">
    <property type="term" value="F:zinc ion binding"/>
    <property type="evidence" value="ECO:0007669"/>
    <property type="project" value="InterPro"/>
</dbReference>
<keyword evidence="2" id="KW-0540">Nuclease</keyword>
<sequence>MAIDPGRLAARISSECGLEFVGSGSRAGDSGQRLVLQPAHHPPAHAFALVVEVGWRSVEIAFSPGSFASGLLEAMGDAEEAGRAAFVSVLRTSIEDGAEVGFVLNGATSSFDDPAIWRARWQRVTLTMRKGMLPLDFSASEHDAELVGKWVCRMSAAILALLPVESDESLDLRNPEESVAGLPEGSRLRVEVNRYERDRRNRAAALAIHGNSCMACGLSMGDRYGAAAAGLIEVHHTTPVSQMGGSYVVDPRTDLIPLCPNCHSVAHRRSPPFSVNELRVLVGYDAIARESDRVGRE</sequence>
<proteinExistence type="predicted"/>